<evidence type="ECO:0000313" key="3">
    <source>
        <dbReference type="Proteomes" id="UP001469553"/>
    </source>
</evidence>
<feature type="region of interest" description="Disordered" evidence="1">
    <location>
        <begin position="76"/>
        <end position="129"/>
    </location>
</feature>
<name>A0ABV0Y4T5_9TELE</name>
<organism evidence="2 3">
    <name type="scientific">Ameca splendens</name>
    <dbReference type="NCBI Taxonomy" id="208324"/>
    <lineage>
        <taxon>Eukaryota</taxon>
        <taxon>Metazoa</taxon>
        <taxon>Chordata</taxon>
        <taxon>Craniata</taxon>
        <taxon>Vertebrata</taxon>
        <taxon>Euteleostomi</taxon>
        <taxon>Actinopterygii</taxon>
        <taxon>Neopterygii</taxon>
        <taxon>Teleostei</taxon>
        <taxon>Neoteleostei</taxon>
        <taxon>Acanthomorphata</taxon>
        <taxon>Ovalentaria</taxon>
        <taxon>Atherinomorphae</taxon>
        <taxon>Cyprinodontiformes</taxon>
        <taxon>Goodeidae</taxon>
        <taxon>Ameca</taxon>
    </lineage>
</organism>
<dbReference type="Proteomes" id="UP001469553">
    <property type="component" value="Unassembled WGS sequence"/>
</dbReference>
<reference evidence="2 3" key="1">
    <citation type="submission" date="2021-06" db="EMBL/GenBank/DDBJ databases">
        <authorList>
            <person name="Palmer J.M."/>
        </authorList>
    </citation>
    <scope>NUCLEOTIDE SEQUENCE [LARGE SCALE GENOMIC DNA]</scope>
    <source>
        <strain evidence="2 3">AS_MEX2019</strain>
        <tissue evidence="2">Muscle</tissue>
    </source>
</reference>
<feature type="compositionally biased region" description="Polar residues" evidence="1">
    <location>
        <begin position="96"/>
        <end position="105"/>
    </location>
</feature>
<dbReference type="EMBL" id="JAHRIP010021526">
    <property type="protein sequence ID" value="MEQ2288804.1"/>
    <property type="molecule type" value="Genomic_DNA"/>
</dbReference>
<sequence>MINKWLEKACATKSVNFIDNFNIFREKKHLFKQDGFCLNKPGARRFTSNLFYSVNNPPAASTFSRDHGVSTAMITLPPTAPAETTRQLAERERSSQKVSSPNSTLGVDPPPLNTPIPILLNPDPDRLPL</sequence>
<keyword evidence="3" id="KW-1185">Reference proteome</keyword>
<protein>
    <submittedName>
        <fullName evidence="2">Uncharacterized protein</fullName>
    </submittedName>
</protein>
<accession>A0ABV0Y4T5</accession>
<comment type="caution">
    <text evidence="2">The sequence shown here is derived from an EMBL/GenBank/DDBJ whole genome shotgun (WGS) entry which is preliminary data.</text>
</comment>
<evidence type="ECO:0000256" key="1">
    <source>
        <dbReference type="SAM" id="MobiDB-lite"/>
    </source>
</evidence>
<dbReference type="Gene3D" id="3.40.50.12700">
    <property type="match status" value="1"/>
</dbReference>
<evidence type="ECO:0000313" key="2">
    <source>
        <dbReference type="EMBL" id="MEQ2288804.1"/>
    </source>
</evidence>
<proteinExistence type="predicted"/>
<gene>
    <name evidence="2" type="ORF">AMECASPLE_026504</name>
</gene>